<name>A0A8J8P3V2_HALGN</name>
<evidence type="ECO:0000313" key="2">
    <source>
        <dbReference type="Proteomes" id="UP000785679"/>
    </source>
</evidence>
<protein>
    <submittedName>
        <fullName evidence="1">Uncharacterized protein</fullName>
    </submittedName>
</protein>
<evidence type="ECO:0000313" key="1">
    <source>
        <dbReference type="EMBL" id="TNV85360.1"/>
    </source>
</evidence>
<dbReference type="AlphaFoldDB" id="A0A8J8P3V2"/>
<keyword evidence="2" id="KW-1185">Reference proteome</keyword>
<comment type="caution">
    <text evidence="1">The sequence shown here is derived from an EMBL/GenBank/DDBJ whole genome shotgun (WGS) entry which is preliminary data.</text>
</comment>
<dbReference type="Proteomes" id="UP000785679">
    <property type="component" value="Unassembled WGS sequence"/>
</dbReference>
<reference evidence="1" key="1">
    <citation type="submission" date="2019-06" db="EMBL/GenBank/DDBJ databases">
        <authorList>
            <person name="Zheng W."/>
        </authorList>
    </citation>
    <scope>NUCLEOTIDE SEQUENCE</scope>
    <source>
        <strain evidence="1">QDHG01</strain>
    </source>
</reference>
<proteinExistence type="predicted"/>
<sequence length="519" mass="60783">MGIDYYKAHPYFNIKLHLFTDDIQNLYINANNQTYLEVYSRVILHLEISIEDSRVRNELMKLNNNNFKAWVREVKITSRFCPFFRIKDELIAIVGKYFHPIKSCSFDANLSDVKEKANFYKFFSLKSTSINKFAQFKLRTCEIIWISIKFLETVRHLHLISLEDSQFKLKFEDLQIEYPKTKFTIEFSSGFNASISDAYQKCPHLFKTQCCDIIINNCLLVYMDVIDSIKNLFPQNTIELCVSQETKLFSPILSKFAKQLESINNQLTMNVEQYLGLNITQYKGTLQINNINLHQKKKDKKGDQFLCIKSLKKFKIKEKFELHFLNSKFLINFSNLQIESPPTICIMSEERQDDCTCMIQGVLKGFCNQQNVKVLQITVPKGQYKCQSSFILLYQEVKNFTNLTELRIPMGYYPTAIRDIKAMLKDKTKLSSLYLYQASYGENYSQIVHSIIQFSIENLREIELISISVYTPIKVNKFQFVHRAKPLTISINGMPDAPWRVQYTFDSRTGFAQYQDNAL</sequence>
<dbReference type="EMBL" id="RRYP01001896">
    <property type="protein sequence ID" value="TNV85360.1"/>
    <property type="molecule type" value="Genomic_DNA"/>
</dbReference>
<gene>
    <name evidence="1" type="ORF">FGO68_gene943</name>
</gene>
<organism evidence="1 2">
    <name type="scientific">Halteria grandinella</name>
    <dbReference type="NCBI Taxonomy" id="5974"/>
    <lineage>
        <taxon>Eukaryota</taxon>
        <taxon>Sar</taxon>
        <taxon>Alveolata</taxon>
        <taxon>Ciliophora</taxon>
        <taxon>Intramacronucleata</taxon>
        <taxon>Spirotrichea</taxon>
        <taxon>Stichotrichia</taxon>
        <taxon>Sporadotrichida</taxon>
        <taxon>Halteriidae</taxon>
        <taxon>Halteria</taxon>
    </lineage>
</organism>
<accession>A0A8J8P3V2</accession>